<dbReference type="HOGENOM" id="CLU_028526_1_0_7"/>
<dbReference type="GO" id="GO:0070573">
    <property type="term" value="F:metallodipeptidase activity"/>
    <property type="evidence" value="ECO:0007669"/>
    <property type="project" value="TreeGrafter"/>
</dbReference>
<dbReference type="InterPro" id="IPR011650">
    <property type="entry name" value="Peptidase_M20_dimer"/>
</dbReference>
<feature type="domain" description="Peptidase M20 dimerisation" evidence="2">
    <location>
        <begin position="181"/>
        <end position="237"/>
    </location>
</feature>
<proteinExistence type="predicted"/>
<dbReference type="Gene3D" id="3.40.630.10">
    <property type="entry name" value="Zn peptidases"/>
    <property type="match status" value="2"/>
</dbReference>
<dbReference type="GO" id="GO:0006508">
    <property type="term" value="P:proteolysis"/>
    <property type="evidence" value="ECO:0007669"/>
    <property type="project" value="InterPro"/>
</dbReference>
<name>Q7M8P3_WOLSU</name>
<dbReference type="Pfam" id="PF01546">
    <property type="entry name" value="Peptidase_M20"/>
    <property type="match status" value="1"/>
</dbReference>
<dbReference type="InterPro" id="IPR001160">
    <property type="entry name" value="Peptidase_M20C"/>
</dbReference>
<dbReference type="Proteomes" id="UP000000422">
    <property type="component" value="Chromosome"/>
</dbReference>
<dbReference type="PANTHER" id="PTHR43501:SF1">
    <property type="entry name" value="CYTOSOL NON-SPECIFIC DIPEPTIDASE"/>
    <property type="match status" value="1"/>
</dbReference>
<dbReference type="SUPFAM" id="SSF53187">
    <property type="entry name" value="Zn-dependent exopeptidases"/>
    <property type="match status" value="1"/>
</dbReference>
<dbReference type="KEGG" id="wsu:WS1509"/>
<keyword evidence="4" id="KW-1185">Reference proteome</keyword>
<protein>
    <submittedName>
        <fullName evidence="3">PEPTIDASE-Di-tripeptidases</fullName>
    </submittedName>
</protein>
<evidence type="ECO:0000259" key="2">
    <source>
        <dbReference type="Pfam" id="PF07687"/>
    </source>
</evidence>
<accession>Q7M8P3</accession>
<dbReference type="STRING" id="273121.WS1509"/>
<dbReference type="DNASU" id="2554208"/>
<evidence type="ECO:0000256" key="1">
    <source>
        <dbReference type="ARBA" id="ARBA00022801"/>
    </source>
</evidence>
<dbReference type="GO" id="GO:0005829">
    <property type="term" value="C:cytosol"/>
    <property type="evidence" value="ECO:0007669"/>
    <property type="project" value="TreeGrafter"/>
</dbReference>
<sequence>MFSSPLELFKALTQIPHSSGDTTLMQKFLIQSAQSFGALVSVDSAGNILCQKGDSPRFCLQAHYDMVCVGKAPEIELFEEGGWLRAKDSSLGADNGAALACFLILLKQESSIEILFTNDEEIGMLGAKALELTPSAPLILNVDSESLQEVVISCAGGYDLELEIPATFKETPAEGYLYELSTQNFLGGHSGIDIIKNHPNALVEMAHLLASLPVEILSFEGGEKSNSIPVHAKASLFSSRPLEHLPSWIRATARPLSSPLKALDQTPLLDLLRALHSGIFAYDEESSGVLDSLNISLLKAHEKGWTLTLMGRANDKERLWRNLERARLIARAFGIKEDRLKDFYPPWEKAKSSSYLEKIKEVYERELGVCHVRSIHAGLECAVLQEKLPKAEFISIGPTILHPHSTREALDIKSFERFWEILQIITKVL</sequence>
<keyword evidence="1" id="KW-0378">Hydrolase</keyword>
<dbReference type="Pfam" id="PF07687">
    <property type="entry name" value="M20_dimer"/>
    <property type="match status" value="1"/>
</dbReference>
<dbReference type="EMBL" id="BX571661">
    <property type="protein sequence ID" value="CAE10558.1"/>
    <property type="molecule type" value="Genomic_DNA"/>
</dbReference>
<reference evidence="3 4" key="1">
    <citation type="journal article" date="2003" name="Proc. Natl. Acad. Sci. U.S.A.">
        <title>Complete genome sequence and analysis of Wolinella succinogenes.</title>
        <authorList>
            <person name="Baar C."/>
            <person name="Eppinger M."/>
            <person name="Raddatz G."/>
            <person name="Simon JM."/>
            <person name="Lanz C."/>
            <person name="Klimmek O."/>
            <person name="Nandakumar R."/>
            <person name="Gross R."/>
            <person name="Rosinus A."/>
            <person name="Keller H."/>
            <person name="Jagtap P."/>
            <person name="Linke B."/>
            <person name="Meyer F."/>
            <person name="Lederer H."/>
            <person name="Schuster S.C."/>
        </authorList>
    </citation>
    <scope>NUCLEOTIDE SEQUENCE [LARGE SCALE GENOMIC DNA]</scope>
    <source>
        <strain evidence="4">ATCC 29543 / DSM 1740 / CCUG 13145 / JCM 31913 / LMG 7466 / NCTC 11488 / FDC 602W</strain>
    </source>
</reference>
<dbReference type="eggNOG" id="COG2195">
    <property type="taxonomic scope" value="Bacteria"/>
</dbReference>
<gene>
    <name evidence="3" type="ordered locus">WS1509</name>
</gene>
<dbReference type="PRINTS" id="PR00934">
    <property type="entry name" value="XHISDIPTASE"/>
</dbReference>
<evidence type="ECO:0000313" key="4">
    <source>
        <dbReference type="Proteomes" id="UP000000422"/>
    </source>
</evidence>
<evidence type="ECO:0000313" key="3">
    <source>
        <dbReference type="EMBL" id="CAE10558.1"/>
    </source>
</evidence>
<dbReference type="InterPro" id="IPR002933">
    <property type="entry name" value="Peptidase_M20"/>
</dbReference>
<dbReference type="AlphaFoldDB" id="Q7M8P3"/>
<dbReference type="RefSeq" id="WP_011139342.1">
    <property type="nucleotide sequence ID" value="NC_005090.1"/>
</dbReference>
<organism evidence="4">
    <name type="scientific">Wolinella succinogenes (strain ATCC 29543 / DSM 1740 / CCUG 13145 / JCM 31913 / LMG 7466 / NCTC 11488 / FDC 602W)</name>
    <name type="common">Vibrio succinogenes</name>
    <dbReference type="NCBI Taxonomy" id="273121"/>
    <lineage>
        <taxon>Bacteria</taxon>
        <taxon>Pseudomonadati</taxon>
        <taxon>Campylobacterota</taxon>
        <taxon>Epsilonproteobacteria</taxon>
        <taxon>Campylobacterales</taxon>
        <taxon>Helicobacteraceae</taxon>
        <taxon>Wolinella</taxon>
    </lineage>
</organism>
<dbReference type="SMR" id="Q7M8P3"/>
<dbReference type="PANTHER" id="PTHR43501">
    <property type="entry name" value="CYTOSOL NON-SPECIFIC DIPEPTIDASE"/>
    <property type="match status" value="1"/>
</dbReference>